<dbReference type="EMBL" id="JABANU010000004">
    <property type="protein sequence ID" value="MBI5974413.1"/>
    <property type="molecule type" value="Genomic_DNA"/>
</dbReference>
<keyword evidence="1" id="KW-0812">Transmembrane</keyword>
<dbReference type="Proteomes" id="UP000751852">
    <property type="component" value="Unassembled WGS sequence"/>
</dbReference>
<proteinExistence type="predicted"/>
<evidence type="ECO:0000256" key="1">
    <source>
        <dbReference type="SAM" id="Phobius"/>
    </source>
</evidence>
<feature type="transmembrane region" description="Helical" evidence="1">
    <location>
        <begin position="5"/>
        <end position="22"/>
    </location>
</feature>
<protein>
    <submittedName>
        <fullName evidence="2">DUF2871 domain-containing protein</fullName>
    </submittedName>
</protein>
<organism evidence="2 3">
    <name type="scientific">Staphylococcus canis</name>
    <dbReference type="NCBI Taxonomy" id="2724942"/>
    <lineage>
        <taxon>Bacteria</taxon>
        <taxon>Bacillati</taxon>
        <taxon>Bacillota</taxon>
        <taxon>Bacilli</taxon>
        <taxon>Bacillales</taxon>
        <taxon>Staphylococcaceae</taxon>
        <taxon>Staphylococcus</taxon>
    </lineage>
</organism>
<feature type="transmembrane region" description="Helical" evidence="1">
    <location>
        <begin position="70"/>
        <end position="91"/>
    </location>
</feature>
<evidence type="ECO:0000313" key="3">
    <source>
        <dbReference type="Proteomes" id="UP000751852"/>
    </source>
</evidence>
<accession>A0ABS0T9G3</accession>
<feature type="transmembrane region" description="Helical" evidence="1">
    <location>
        <begin position="103"/>
        <end position="127"/>
    </location>
</feature>
<reference evidence="2 3" key="1">
    <citation type="submission" date="2020-04" db="EMBL/GenBank/DDBJ databases">
        <title>Staphylococcus species from domestic dog.</title>
        <authorList>
            <person name="Paterson G.K."/>
        </authorList>
    </citation>
    <scope>NUCLEOTIDE SEQUENCE [LARGE SCALE GENOMIC DNA]</scope>
    <source>
        <strain evidence="2 3">H16/1A</strain>
    </source>
</reference>
<keyword evidence="3" id="KW-1185">Reference proteome</keyword>
<comment type="caution">
    <text evidence="2">The sequence shown here is derived from an EMBL/GenBank/DDBJ whole genome shotgun (WGS) entry which is preliminary data.</text>
</comment>
<gene>
    <name evidence="2" type="ORF">HHH54_02220</name>
</gene>
<name>A0ABS0T9G3_9STAP</name>
<dbReference type="Pfam" id="PF11070">
    <property type="entry name" value="DUF2871"/>
    <property type="match status" value="1"/>
</dbReference>
<evidence type="ECO:0000313" key="2">
    <source>
        <dbReference type="EMBL" id="MBI5974413.1"/>
    </source>
</evidence>
<keyword evidence="1" id="KW-1133">Transmembrane helix</keyword>
<feature type="transmembrane region" description="Helical" evidence="1">
    <location>
        <begin position="42"/>
        <end position="58"/>
    </location>
</feature>
<dbReference type="InterPro" id="IPR021299">
    <property type="entry name" value="DUF2871"/>
</dbReference>
<keyword evidence="1" id="KW-0472">Membrane</keyword>
<sequence length="144" mass="16333">MKRLMYSSMIYTILGMLSGIFYREMTRANDFSGYSQLNVTHTHLLTLGTMMFLIFLLLESRFHLTQYGKLFNGFFYAYHAGVIITVGMQFVNGIATIKGFETSPALAGISGLGHVVISFALVLFYILMHKAIKSLPQNKKHHRN</sequence>
<dbReference type="RefSeq" id="WP_198617206.1">
    <property type="nucleotide sequence ID" value="NZ_JABANU010000004.1"/>
</dbReference>